<proteinExistence type="predicted"/>
<evidence type="ECO:0000313" key="2">
    <source>
        <dbReference type="Proteomes" id="UP000245880"/>
    </source>
</evidence>
<comment type="caution">
    <text evidence="1">The sequence shown here is derived from an EMBL/GenBank/DDBJ whole genome shotgun (WGS) entry which is preliminary data.</text>
</comment>
<dbReference type="Proteomes" id="UP000245880">
    <property type="component" value="Unassembled WGS sequence"/>
</dbReference>
<gene>
    <name evidence="1" type="ORF">CLV98_102300</name>
</gene>
<reference evidence="1 2" key="1">
    <citation type="submission" date="2018-03" db="EMBL/GenBank/DDBJ databases">
        <title>Genomic Encyclopedia of Archaeal and Bacterial Type Strains, Phase II (KMG-II): from individual species to whole genera.</title>
        <authorList>
            <person name="Goeker M."/>
        </authorList>
    </citation>
    <scope>NUCLEOTIDE SEQUENCE [LARGE SCALE GENOMIC DNA]</scope>
    <source>
        <strain evidence="1 2">DSM 100346</strain>
    </source>
</reference>
<sequence length="135" mass="15498">MSLVKVGQVFRMKVKDTNPPKIKRFVLVSQSSDRVTLASVYINSKINLKVNFNILLKSHHIPLSKEGRDYLTKDCFVDCSQLKELISSELELHVKNNPKIIIGQLSTADLETLRNRIRDSEILKGKTKRRLGFFD</sequence>
<evidence type="ECO:0000313" key="1">
    <source>
        <dbReference type="EMBL" id="PWJ59466.1"/>
    </source>
</evidence>
<dbReference type="RefSeq" id="WP_229203236.1">
    <property type="nucleotide sequence ID" value="NZ_QGDT01000002.1"/>
</dbReference>
<evidence type="ECO:0008006" key="3">
    <source>
        <dbReference type="Google" id="ProtNLM"/>
    </source>
</evidence>
<name>A0A316APV5_9BACT</name>
<accession>A0A316APV5</accession>
<dbReference type="EMBL" id="QGDT01000002">
    <property type="protein sequence ID" value="PWJ59466.1"/>
    <property type="molecule type" value="Genomic_DNA"/>
</dbReference>
<dbReference type="AlphaFoldDB" id="A0A316APV5"/>
<keyword evidence="2" id="KW-1185">Reference proteome</keyword>
<organism evidence="1 2">
    <name type="scientific">Dyadobacter jejuensis</name>
    <dbReference type="NCBI Taxonomy" id="1082580"/>
    <lineage>
        <taxon>Bacteria</taxon>
        <taxon>Pseudomonadati</taxon>
        <taxon>Bacteroidota</taxon>
        <taxon>Cytophagia</taxon>
        <taxon>Cytophagales</taxon>
        <taxon>Spirosomataceae</taxon>
        <taxon>Dyadobacter</taxon>
    </lineage>
</organism>
<protein>
    <recommendedName>
        <fullName evidence="3">mRNA interferase MazF</fullName>
    </recommendedName>
</protein>